<dbReference type="Gene3D" id="2.130.10.10">
    <property type="entry name" value="YVTN repeat-like/Quinoprotein amine dehydrogenase"/>
    <property type="match status" value="1"/>
</dbReference>
<protein>
    <recommendedName>
        <fullName evidence="2">T9SS type A sorting domain-containing protein</fullName>
    </recommendedName>
</protein>
<proteinExistence type="predicted"/>
<reference evidence="1" key="1">
    <citation type="journal article" date="2020" name="mSystems">
        <title>Genome- and Community-Level Interaction Insights into Carbon Utilization and Element Cycling Functions of Hydrothermarchaeota in Hydrothermal Sediment.</title>
        <authorList>
            <person name="Zhou Z."/>
            <person name="Liu Y."/>
            <person name="Xu W."/>
            <person name="Pan J."/>
            <person name="Luo Z.H."/>
            <person name="Li M."/>
        </authorList>
    </citation>
    <scope>NUCLEOTIDE SEQUENCE [LARGE SCALE GENOMIC DNA]</scope>
    <source>
        <strain evidence="1">SpSt-695</strain>
    </source>
</reference>
<gene>
    <name evidence="1" type="ORF">ENU72_03780</name>
</gene>
<evidence type="ECO:0000313" key="1">
    <source>
        <dbReference type="EMBL" id="HGK54124.1"/>
    </source>
</evidence>
<organism evidence="1">
    <name type="scientific">candidate division WOR-3 bacterium</name>
    <dbReference type="NCBI Taxonomy" id="2052148"/>
    <lineage>
        <taxon>Bacteria</taxon>
        <taxon>Bacteria division WOR-3</taxon>
    </lineage>
</organism>
<name>A0A7V3ZTY8_UNCW3</name>
<accession>A0A7V3ZTY8</accession>
<dbReference type="AlphaFoldDB" id="A0A7V3ZTY8"/>
<comment type="caution">
    <text evidence="1">The sequence shown here is derived from an EMBL/GenBank/DDBJ whole genome shotgun (WGS) entry which is preliminary data.</text>
</comment>
<evidence type="ECO:0008006" key="2">
    <source>
        <dbReference type="Google" id="ProtNLM"/>
    </source>
</evidence>
<dbReference type="EMBL" id="DTDP01000172">
    <property type="protein sequence ID" value="HGK54124.1"/>
    <property type="molecule type" value="Genomic_DNA"/>
</dbReference>
<sequence length="1109" mass="126495">MKRVILILMGLIGILSAAKPHLGDSVKFYVNRFMLILYRDQVEKTGVVRYAGDNFTIVTPRDKIKINDIVRRNWINIAYPDSFDYFIATSDSDFYFSSRRKTGEYWEQQTQGIGATGAKDIYKILTNPASPQTVGNWSVVYFVTDKGVYSQRQNVPPTGNFGKIAFIGEPVYSLVFHPDSTGPITSSGGIEILYAGTSNGVYKLRVRKNTVQYPDSLADVIPVGTLNKTVKALAVDPVDKSIYAGGEKLWHWTGSSWVEVPQVTATVNEIKFINNILFVLTEDGLFYNDGTWNHVLQGNNLYDIEYAYNYYWISSLGNGVYRSNSPSSGWENINNGFEYLSNYGSLNCTAIYFDSIKNKLFVGNEQGIWQFDPSENKWKNKSRGIKNFVADYEVEQVKYVMEEYTGGNIFNKIKDVLKVKDEELWDMNADSVVHIILYKLEVSGDTTVKIAKPLYGYFDEYDLDPSNSYASLKEIFVLNMNYDTTILYKDYLIGELKLGILAKYLAYLFGEYANWSIEHNESKPVRCGFSMLALHLAGFNIFNGTKNIGITPGRDWGSTVNRIAKSVFDYTRNWLRAPVSRELDRERMAYLFLYLREKLTKYFGNESSADSFIFKVMMRDKERDGKALFEYYLAKINSSFSEFIESWFLANLLDNYPEFNYYYEGVDSIFDYTNLGTFTREFTSSITTDILPPLTPRYLRKIDAIDTLYYNLDFKDGFGDATYGFSVYRIDLVNKNITKIQFDTLKEYLNDTIPIINRAINTVSELLPPGSYYYAVLNTYGVDGYFAYSHDATPPSIYKKYIVQNPVFTNALDFYIVGEKTDLLYGDAIATFLPFVILRPFDKKLPLSSFNIELSETGDSVAIYTASYTLPSSIKGDILVYSYAQDLVGNKFQIFYDTISVKKIEGGGIYTFLNDKIILEIPENSGFGGLVIATKLPCNYSDHLPSSCVYSIGHSNIVFSNPVKIKFYVGESGENLIVYKMENGKIVECETYKEQNYIYSYTNSLGVFILSNGKPLNLTGKFEVKIKSNMIPSNSPIKFSISIPYECDLRINLYDAIGRRIKEMDASKLSSGIYEFNLSSEKISKGIYFLEIDAKMKERFLKKYKIVIF</sequence>
<dbReference type="InterPro" id="IPR015943">
    <property type="entry name" value="WD40/YVTN_repeat-like_dom_sf"/>
</dbReference>